<name>A0A8T1MGE4_CLOSI</name>
<dbReference type="AlphaFoldDB" id="A0A8T1MGE4"/>
<keyword evidence="3" id="KW-1185">Reference proteome</keyword>
<reference evidence="2 3" key="2">
    <citation type="journal article" date="2021" name="Genomics">
        <title>High-quality reference genome for Clonorchis sinensis.</title>
        <authorList>
            <person name="Young N.D."/>
            <person name="Stroehlein A.J."/>
            <person name="Kinkar L."/>
            <person name="Wang T."/>
            <person name="Sohn W.M."/>
            <person name="Chang B.C.H."/>
            <person name="Kaur P."/>
            <person name="Weisz D."/>
            <person name="Dudchenko O."/>
            <person name="Aiden E.L."/>
            <person name="Korhonen P.K."/>
            <person name="Gasser R.B."/>
        </authorList>
    </citation>
    <scope>NUCLEOTIDE SEQUENCE [LARGE SCALE GENOMIC DNA]</scope>
    <source>
        <strain evidence="2">Cs-k2</strain>
    </source>
</reference>
<comment type="caution">
    <text evidence="2">The sequence shown here is derived from an EMBL/GenBank/DDBJ whole genome shotgun (WGS) entry which is preliminary data.</text>
</comment>
<evidence type="ECO:0000256" key="1">
    <source>
        <dbReference type="SAM" id="MobiDB-lite"/>
    </source>
</evidence>
<sequence length="54" mass="5900">MLFPSSLGEGPQNQESQPPMLDSSRCLNVSGRPLFYCTHCLFGGPPRGCFVALR</sequence>
<reference evidence="2 3" key="1">
    <citation type="journal article" date="2018" name="Biotechnol. Adv.">
        <title>Improved genomic resources and new bioinformatic workflow for the carcinogenic parasite Clonorchis sinensis: Biotechnological implications.</title>
        <authorList>
            <person name="Wang D."/>
            <person name="Korhonen P.K."/>
            <person name="Gasser R.B."/>
            <person name="Young N.D."/>
        </authorList>
    </citation>
    <scope>NUCLEOTIDE SEQUENCE [LARGE SCALE GENOMIC DNA]</scope>
    <source>
        <strain evidence="2">Cs-k2</strain>
    </source>
</reference>
<protein>
    <submittedName>
        <fullName evidence="2">Uncharacterized protein</fullName>
    </submittedName>
</protein>
<accession>A0A8T1MGE4</accession>
<evidence type="ECO:0000313" key="3">
    <source>
        <dbReference type="Proteomes" id="UP000286415"/>
    </source>
</evidence>
<dbReference type="Proteomes" id="UP000286415">
    <property type="component" value="Unassembled WGS sequence"/>
</dbReference>
<evidence type="ECO:0000313" key="2">
    <source>
        <dbReference type="EMBL" id="KAG5447781.1"/>
    </source>
</evidence>
<gene>
    <name evidence="2" type="ORF">CSKR_106819</name>
</gene>
<dbReference type="EMBL" id="NIRI02000042">
    <property type="protein sequence ID" value="KAG5447781.1"/>
    <property type="molecule type" value="Genomic_DNA"/>
</dbReference>
<organism evidence="2 3">
    <name type="scientific">Clonorchis sinensis</name>
    <name type="common">Chinese liver fluke</name>
    <dbReference type="NCBI Taxonomy" id="79923"/>
    <lineage>
        <taxon>Eukaryota</taxon>
        <taxon>Metazoa</taxon>
        <taxon>Spiralia</taxon>
        <taxon>Lophotrochozoa</taxon>
        <taxon>Platyhelminthes</taxon>
        <taxon>Trematoda</taxon>
        <taxon>Digenea</taxon>
        <taxon>Opisthorchiida</taxon>
        <taxon>Opisthorchiata</taxon>
        <taxon>Opisthorchiidae</taxon>
        <taxon>Clonorchis</taxon>
    </lineage>
</organism>
<feature type="region of interest" description="Disordered" evidence="1">
    <location>
        <begin position="1"/>
        <end position="22"/>
    </location>
</feature>
<proteinExistence type="predicted"/>
<feature type="non-terminal residue" evidence="2">
    <location>
        <position position="54"/>
    </location>
</feature>